<evidence type="ECO:0000313" key="3">
    <source>
        <dbReference type="Proteomes" id="UP000287033"/>
    </source>
</evidence>
<proteinExistence type="predicted"/>
<dbReference type="InterPro" id="IPR050713">
    <property type="entry name" value="RTP_Phos/Ushers"/>
</dbReference>
<dbReference type="Pfam" id="PF00041">
    <property type="entry name" value="fn3"/>
    <property type="match status" value="2"/>
</dbReference>
<evidence type="ECO:0000313" key="2">
    <source>
        <dbReference type="EMBL" id="GCC29159.1"/>
    </source>
</evidence>
<dbReference type="PANTHER" id="PTHR46957:SF10">
    <property type="entry name" value="PROTEIN TYROSINE PHOSPHATASE, RECEPTOR TYPE, H"/>
    <property type="match status" value="1"/>
</dbReference>
<evidence type="ECO:0000259" key="1">
    <source>
        <dbReference type="PROSITE" id="PS50853"/>
    </source>
</evidence>
<dbReference type="SUPFAM" id="SSF49265">
    <property type="entry name" value="Fibronectin type III"/>
    <property type="match status" value="1"/>
</dbReference>
<dbReference type="STRING" id="137246.A0A401SFH7"/>
<dbReference type="AlphaFoldDB" id="A0A401SFH7"/>
<dbReference type="PROSITE" id="PS50853">
    <property type="entry name" value="FN3"/>
    <property type="match status" value="2"/>
</dbReference>
<sequence length="208" mass="22595">MLPNASEKIQLKNVYLSAYPKPGDIVVISVTNVSISLAWGRPADLNGTQYNFSITYSSSDTSGNKTAVSNFTTITDLLPGTNYTIAVATIIVNGSGNDPVVKNVFTIPNAVTNIILVNRNTTSITLRWDRQSDYKAEYRYKVETIGDPSSNSTVSNESTTVVDLNPGTKYTFRLLTLAGDETASDPVTISFTTGKETAQYGFWIDVLL</sequence>
<dbReference type="PANTHER" id="PTHR46957">
    <property type="entry name" value="CYTOKINE RECEPTOR"/>
    <property type="match status" value="1"/>
</dbReference>
<accession>A0A401SFH7</accession>
<feature type="domain" description="Fibronectin type-III" evidence="1">
    <location>
        <begin position="111"/>
        <end position="197"/>
    </location>
</feature>
<reference evidence="2 3" key="1">
    <citation type="journal article" date="2018" name="Nat. Ecol. Evol.">
        <title>Shark genomes provide insights into elasmobranch evolution and the origin of vertebrates.</title>
        <authorList>
            <person name="Hara Y"/>
            <person name="Yamaguchi K"/>
            <person name="Onimaru K"/>
            <person name="Kadota M"/>
            <person name="Koyanagi M"/>
            <person name="Keeley SD"/>
            <person name="Tatsumi K"/>
            <person name="Tanaka K"/>
            <person name="Motone F"/>
            <person name="Kageyama Y"/>
            <person name="Nozu R"/>
            <person name="Adachi N"/>
            <person name="Nishimura O"/>
            <person name="Nakagawa R"/>
            <person name="Tanegashima C"/>
            <person name="Kiyatake I"/>
            <person name="Matsumoto R"/>
            <person name="Murakumo K"/>
            <person name="Nishida K"/>
            <person name="Terakita A"/>
            <person name="Kuratani S"/>
            <person name="Sato K"/>
            <person name="Hyodo S Kuraku.S."/>
        </authorList>
    </citation>
    <scope>NUCLEOTIDE SEQUENCE [LARGE SCALE GENOMIC DNA]</scope>
</reference>
<dbReference type="OMA" id="WSKPEEY"/>
<dbReference type="GO" id="GO:0043235">
    <property type="term" value="C:receptor complex"/>
    <property type="evidence" value="ECO:0007669"/>
    <property type="project" value="TreeGrafter"/>
</dbReference>
<keyword evidence="3" id="KW-1185">Reference proteome</keyword>
<dbReference type="InterPro" id="IPR036116">
    <property type="entry name" value="FN3_sf"/>
</dbReference>
<dbReference type="Gene3D" id="2.60.40.10">
    <property type="entry name" value="Immunoglobulins"/>
    <property type="match status" value="2"/>
</dbReference>
<feature type="domain" description="Fibronectin type-III" evidence="1">
    <location>
        <begin position="21"/>
        <end position="110"/>
    </location>
</feature>
<dbReference type="EMBL" id="BEZZ01000236">
    <property type="protein sequence ID" value="GCC29159.1"/>
    <property type="molecule type" value="Genomic_DNA"/>
</dbReference>
<dbReference type="Proteomes" id="UP000287033">
    <property type="component" value="Unassembled WGS sequence"/>
</dbReference>
<dbReference type="OrthoDB" id="10253954at2759"/>
<gene>
    <name evidence="2" type="ORF">chiPu_0007596</name>
</gene>
<dbReference type="SMART" id="SM00060">
    <property type="entry name" value="FN3"/>
    <property type="match status" value="2"/>
</dbReference>
<dbReference type="InterPro" id="IPR003961">
    <property type="entry name" value="FN3_dom"/>
</dbReference>
<dbReference type="InterPro" id="IPR013783">
    <property type="entry name" value="Ig-like_fold"/>
</dbReference>
<name>A0A401SFH7_CHIPU</name>
<protein>
    <recommendedName>
        <fullName evidence="1">Fibronectin type-III domain-containing protein</fullName>
    </recommendedName>
</protein>
<comment type="caution">
    <text evidence="2">The sequence shown here is derived from an EMBL/GenBank/DDBJ whole genome shotgun (WGS) entry which is preliminary data.</text>
</comment>
<organism evidence="2 3">
    <name type="scientific">Chiloscyllium punctatum</name>
    <name type="common">Brownbanded bambooshark</name>
    <name type="synonym">Hemiscyllium punctatum</name>
    <dbReference type="NCBI Taxonomy" id="137246"/>
    <lineage>
        <taxon>Eukaryota</taxon>
        <taxon>Metazoa</taxon>
        <taxon>Chordata</taxon>
        <taxon>Craniata</taxon>
        <taxon>Vertebrata</taxon>
        <taxon>Chondrichthyes</taxon>
        <taxon>Elasmobranchii</taxon>
        <taxon>Galeomorphii</taxon>
        <taxon>Galeoidea</taxon>
        <taxon>Orectolobiformes</taxon>
        <taxon>Hemiscylliidae</taxon>
        <taxon>Chiloscyllium</taxon>
    </lineage>
</organism>
<dbReference type="CDD" id="cd00063">
    <property type="entry name" value="FN3"/>
    <property type="match status" value="2"/>
</dbReference>